<evidence type="ECO:0000313" key="4">
    <source>
        <dbReference type="EMBL" id="GII45031.1"/>
    </source>
</evidence>
<dbReference type="PRINTS" id="PR00359">
    <property type="entry name" value="BP450"/>
</dbReference>
<gene>
    <name evidence="4" type="ORF">Psi02_14550</name>
</gene>
<feature type="compositionally biased region" description="Pro residues" evidence="3">
    <location>
        <begin position="13"/>
        <end position="23"/>
    </location>
</feature>
<evidence type="ECO:0000256" key="2">
    <source>
        <dbReference type="RuleBase" id="RU000461"/>
    </source>
</evidence>
<evidence type="ECO:0000256" key="3">
    <source>
        <dbReference type="SAM" id="MobiDB-lite"/>
    </source>
</evidence>
<keyword evidence="2" id="KW-0408">Iron</keyword>
<dbReference type="Gene3D" id="1.10.630.10">
    <property type="entry name" value="Cytochrome P450"/>
    <property type="match status" value="1"/>
</dbReference>
<dbReference type="EMBL" id="BOOQ01000007">
    <property type="protein sequence ID" value="GII45031.1"/>
    <property type="molecule type" value="Genomic_DNA"/>
</dbReference>
<keyword evidence="2" id="KW-0560">Oxidoreductase</keyword>
<accession>A0A8J3UKR2</accession>
<keyword evidence="2" id="KW-0349">Heme</keyword>
<keyword evidence="2" id="KW-0479">Metal-binding</keyword>
<dbReference type="PANTHER" id="PTHR46696:SF1">
    <property type="entry name" value="CYTOCHROME P450 YJIB-RELATED"/>
    <property type="match status" value="1"/>
</dbReference>
<comment type="caution">
    <text evidence="4">The sequence shown here is derived from an EMBL/GenBank/DDBJ whole genome shotgun (WGS) entry which is preliminary data.</text>
</comment>
<feature type="region of interest" description="Disordered" evidence="3">
    <location>
        <begin position="1"/>
        <end position="23"/>
    </location>
</feature>
<dbReference type="InterPro" id="IPR002397">
    <property type="entry name" value="Cyt_P450_B"/>
</dbReference>
<dbReference type="AlphaFoldDB" id="A0A8J3UKR2"/>
<dbReference type="PROSITE" id="PS00086">
    <property type="entry name" value="CYTOCHROME_P450"/>
    <property type="match status" value="1"/>
</dbReference>
<organism evidence="4 5">
    <name type="scientific">Planotetraspora silvatica</name>
    <dbReference type="NCBI Taxonomy" id="234614"/>
    <lineage>
        <taxon>Bacteria</taxon>
        <taxon>Bacillati</taxon>
        <taxon>Actinomycetota</taxon>
        <taxon>Actinomycetes</taxon>
        <taxon>Streptosporangiales</taxon>
        <taxon>Streptosporangiaceae</taxon>
        <taxon>Planotetraspora</taxon>
    </lineage>
</organism>
<dbReference type="GO" id="GO:0005506">
    <property type="term" value="F:iron ion binding"/>
    <property type="evidence" value="ECO:0007669"/>
    <property type="project" value="InterPro"/>
</dbReference>
<evidence type="ECO:0000256" key="1">
    <source>
        <dbReference type="ARBA" id="ARBA00010617"/>
    </source>
</evidence>
<dbReference type="PANTHER" id="PTHR46696">
    <property type="entry name" value="P450, PUTATIVE (EUROFUNG)-RELATED"/>
    <property type="match status" value="1"/>
</dbReference>
<dbReference type="InterPro" id="IPR036396">
    <property type="entry name" value="Cyt_P450_sf"/>
</dbReference>
<dbReference type="GO" id="GO:0004497">
    <property type="term" value="F:monooxygenase activity"/>
    <property type="evidence" value="ECO:0007669"/>
    <property type="project" value="UniProtKB-KW"/>
</dbReference>
<sequence>MTSGATTSSGPGPSVPGPVPVPVPVLDDDPFSVSFLADPYPRHERMREAGPVVWLSHYGIWASARHEQVVTALTDWRAFSSASGVGLADFRKEKPWRVPSLLLEADPPDHTRVREVMTEVLSSRRVRGLREEFAAVAESLVGDLVERGTFDAVRDLAEVFPLRVFPDALGLPEEGRENLMPYGGMAFNGFGPRNDLFHEAMADAPRIQEWINESCRRENLAAGGLGQDIWAFADTGRITPEQAAMLVRSLLSAGIDTTVYAIGNALAALAAHPGQWARVHENPALAKLAFEEAIRFESPVQTFFRTTTRAVDLGGVRIGPGEKILLFLGAANRDPRKWINPHTLDVTRRTAGHVGFGTGIHACVGQQVARLEGDVVLTALARRAAMLSPTAAPEPRPNNTLRGFSSAPIRVEKAAVRGR</sequence>
<reference evidence="4" key="1">
    <citation type="submission" date="2021-01" db="EMBL/GenBank/DDBJ databases">
        <title>Whole genome shotgun sequence of Planotetraspora silvatica NBRC 100141.</title>
        <authorList>
            <person name="Komaki H."/>
            <person name="Tamura T."/>
        </authorList>
    </citation>
    <scope>NUCLEOTIDE SEQUENCE</scope>
    <source>
        <strain evidence="4">NBRC 100141</strain>
    </source>
</reference>
<dbReference type="SUPFAM" id="SSF48264">
    <property type="entry name" value="Cytochrome P450"/>
    <property type="match status" value="1"/>
</dbReference>
<dbReference type="InterPro" id="IPR017972">
    <property type="entry name" value="Cyt_P450_CS"/>
</dbReference>
<dbReference type="RefSeq" id="WP_239094676.1">
    <property type="nucleotide sequence ID" value="NZ_BAAAKY010000028.1"/>
</dbReference>
<protein>
    <submittedName>
        <fullName evidence="4">Cytochrome P450</fullName>
    </submittedName>
</protein>
<keyword evidence="2" id="KW-0503">Monooxygenase</keyword>
<evidence type="ECO:0000313" key="5">
    <source>
        <dbReference type="Proteomes" id="UP000644610"/>
    </source>
</evidence>
<dbReference type="InterPro" id="IPR001128">
    <property type="entry name" value="Cyt_P450"/>
</dbReference>
<dbReference type="GO" id="GO:0016705">
    <property type="term" value="F:oxidoreductase activity, acting on paired donors, with incorporation or reduction of molecular oxygen"/>
    <property type="evidence" value="ECO:0007669"/>
    <property type="project" value="InterPro"/>
</dbReference>
<comment type="similarity">
    <text evidence="1 2">Belongs to the cytochrome P450 family.</text>
</comment>
<dbReference type="Proteomes" id="UP000644610">
    <property type="component" value="Unassembled WGS sequence"/>
</dbReference>
<proteinExistence type="inferred from homology"/>
<name>A0A8J3UKR2_9ACTN</name>
<dbReference type="Pfam" id="PF00067">
    <property type="entry name" value="p450"/>
    <property type="match status" value="1"/>
</dbReference>
<keyword evidence="5" id="KW-1185">Reference proteome</keyword>
<dbReference type="CDD" id="cd11037">
    <property type="entry name" value="CYP199A2-like"/>
    <property type="match status" value="1"/>
</dbReference>
<dbReference type="GO" id="GO:0020037">
    <property type="term" value="F:heme binding"/>
    <property type="evidence" value="ECO:0007669"/>
    <property type="project" value="InterPro"/>
</dbReference>